<dbReference type="Proteomes" id="UP000723463">
    <property type="component" value="Unassembled WGS sequence"/>
</dbReference>
<comment type="caution">
    <text evidence="1">The sequence shown here is derived from an EMBL/GenBank/DDBJ whole genome shotgun (WGS) entry which is preliminary data.</text>
</comment>
<reference evidence="1" key="1">
    <citation type="journal article" date="2020" name="Fungal Divers.">
        <title>Resolving the Mortierellaceae phylogeny through synthesis of multi-gene phylogenetics and phylogenomics.</title>
        <authorList>
            <person name="Vandepol N."/>
            <person name="Liber J."/>
            <person name="Desiro A."/>
            <person name="Na H."/>
            <person name="Kennedy M."/>
            <person name="Barry K."/>
            <person name="Grigoriev I.V."/>
            <person name="Miller A.N."/>
            <person name="O'Donnell K."/>
            <person name="Stajich J.E."/>
            <person name="Bonito G."/>
        </authorList>
    </citation>
    <scope>NUCLEOTIDE SEQUENCE</scope>
    <source>
        <strain evidence="1">NRRL 2591</strain>
    </source>
</reference>
<dbReference type="AlphaFoldDB" id="A0A9P6JXL5"/>
<name>A0A9P6JXL5_9FUNG</name>
<proteinExistence type="predicted"/>
<protein>
    <submittedName>
        <fullName evidence="1">Uncharacterized protein</fullName>
    </submittedName>
</protein>
<organism evidence="1 2">
    <name type="scientific">Mortierella hygrophila</name>
    <dbReference type="NCBI Taxonomy" id="979708"/>
    <lineage>
        <taxon>Eukaryota</taxon>
        <taxon>Fungi</taxon>
        <taxon>Fungi incertae sedis</taxon>
        <taxon>Mucoromycota</taxon>
        <taxon>Mortierellomycotina</taxon>
        <taxon>Mortierellomycetes</taxon>
        <taxon>Mortierellales</taxon>
        <taxon>Mortierellaceae</taxon>
        <taxon>Mortierella</taxon>
    </lineage>
</organism>
<evidence type="ECO:0000313" key="1">
    <source>
        <dbReference type="EMBL" id="KAF9536869.1"/>
    </source>
</evidence>
<keyword evidence="2" id="KW-1185">Reference proteome</keyword>
<sequence>MTDTTPAPNFCYPHHKPFTNVRDGFAIMEFIDGMELFFKGANIPPPDQIHTTLAFAGARVIAWWRLQSPQYVNPLSFPTFAESLKKEYSPANFNNHGIINNNNAAPPLGNRT</sequence>
<accession>A0A9P6JXL5</accession>
<evidence type="ECO:0000313" key="2">
    <source>
        <dbReference type="Proteomes" id="UP000723463"/>
    </source>
</evidence>
<gene>
    <name evidence="1" type="ORF">EC957_009507</name>
</gene>
<dbReference type="EMBL" id="JAAAXW010000524">
    <property type="protein sequence ID" value="KAF9536869.1"/>
    <property type="molecule type" value="Genomic_DNA"/>
</dbReference>